<accession>A0AC59Z4F3</accession>
<organism evidence="1 2">
    <name type="scientific">Rangifer tarandus platyrhynchus</name>
    <name type="common">Svalbard reindeer</name>
    <dbReference type="NCBI Taxonomy" id="3082113"/>
    <lineage>
        <taxon>Eukaryota</taxon>
        <taxon>Metazoa</taxon>
        <taxon>Chordata</taxon>
        <taxon>Craniata</taxon>
        <taxon>Vertebrata</taxon>
        <taxon>Euteleostomi</taxon>
        <taxon>Mammalia</taxon>
        <taxon>Eutheria</taxon>
        <taxon>Laurasiatheria</taxon>
        <taxon>Artiodactyla</taxon>
        <taxon>Ruminantia</taxon>
        <taxon>Pecora</taxon>
        <taxon>Cervidae</taxon>
        <taxon>Odocoileinae</taxon>
        <taxon>Rangifer</taxon>
    </lineage>
</organism>
<sequence>MMEKLRLLSDYCTFRQKSMGWCPRRVSGTWLSHTFRATSPQRERQRQAGAGTLRGGPPPPPSLPAGNRAPDPRPRSGTERLALGTE</sequence>
<evidence type="ECO:0000313" key="1">
    <source>
        <dbReference type="EMBL" id="CAN0217206.1"/>
    </source>
</evidence>
<protein>
    <submittedName>
        <fullName evidence="1">Uncharacterized protein</fullName>
    </submittedName>
</protein>
<reference evidence="1" key="2">
    <citation type="submission" date="2025-03" db="EMBL/GenBank/DDBJ databases">
        <authorList>
            <consortium name="ELIXIR-Norway"/>
            <consortium name="Elixir Norway"/>
        </authorList>
    </citation>
    <scope>NUCLEOTIDE SEQUENCE</scope>
</reference>
<evidence type="ECO:0000313" key="2">
    <source>
        <dbReference type="Proteomes" id="UP001162501"/>
    </source>
</evidence>
<proteinExistence type="predicted"/>
<reference evidence="1" key="1">
    <citation type="submission" date="2023-05" db="EMBL/GenBank/DDBJ databases">
        <authorList>
            <consortium name="ELIXIR-Norway"/>
        </authorList>
    </citation>
    <scope>NUCLEOTIDE SEQUENCE</scope>
</reference>
<feature type="non-terminal residue" evidence="1">
    <location>
        <position position="86"/>
    </location>
</feature>
<dbReference type="Proteomes" id="UP001162501">
    <property type="component" value="Chromosome 24"/>
</dbReference>
<name>A0AC59Z4F3_RANTA</name>
<gene>
    <name evidence="1" type="ORF">MRATA1EN22A_LOCUS13801</name>
</gene>
<dbReference type="EMBL" id="OX596108">
    <property type="protein sequence ID" value="CAN0217206.1"/>
    <property type="molecule type" value="Genomic_DNA"/>
</dbReference>